<dbReference type="InterPro" id="IPR011109">
    <property type="entry name" value="DNA_bind_recombinase_dom"/>
</dbReference>
<dbReference type="GO" id="GO:0000150">
    <property type="term" value="F:DNA strand exchange activity"/>
    <property type="evidence" value="ECO:0007669"/>
    <property type="project" value="InterPro"/>
</dbReference>
<dbReference type="InterPro" id="IPR050639">
    <property type="entry name" value="SSR_resolvase"/>
</dbReference>
<dbReference type="InterPro" id="IPR025827">
    <property type="entry name" value="Zn_ribbon_recom_dom"/>
</dbReference>
<protein>
    <recommendedName>
        <fullName evidence="5">Resolvase/invertase-type recombinase catalytic domain-containing protein</fullName>
    </recommendedName>
</protein>
<proteinExistence type="predicted"/>
<dbReference type="SMART" id="SM00857">
    <property type="entry name" value="Resolvase"/>
    <property type="match status" value="1"/>
</dbReference>
<reference evidence="3 4" key="1">
    <citation type="journal article" date="2016" name="Nat. Commun.">
        <title>Thousands of microbial genomes shed light on interconnected biogeochemical processes in an aquifer system.</title>
        <authorList>
            <person name="Anantharaman K."/>
            <person name="Brown C.T."/>
            <person name="Hug L.A."/>
            <person name="Sharon I."/>
            <person name="Castelle C.J."/>
            <person name="Probst A.J."/>
            <person name="Thomas B.C."/>
            <person name="Singh A."/>
            <person name="Wilkins M.J."/>
            <person name="Karaoz U."/>
            <person name="Brodie E.L."/>
            <person name="Williams K.H."/>
            <person name="Hubbard S.S."/>
            <person name="Banfield J.F."/>
        </authorList>
    </citation>
    <scope>NUCLEOTIDE SEQUENCE [LARGE SCALE GENOMIC DNA]</scope>
</reference>
<dbReference type="InterPro" id="IPR038109">
    <property type="entry name" value="DNA_bind_recomb_sf"/>
</dbReference>
<evidence type="ECO:0000313" key="4">
    <source>
        <dbReference type="Proteomes" id="UP000178091"/>
    </source>
</evidence>
<dbReference type="AlphaFoldDB" id="A0A1F4XTW2"/>
<gene>
    <name evidence="3" type="ORF">A3F55_01745</name>
</gene>
<dbReference type="InterPro" id="IPR036162">
    <property type="entry name" value="Resolvase-like_N_sf"/>
</dbReference>
<dbReference type="Pfam" id="PF13408">
    <property type="entry name" value="Zn_ribbon_recom"/>
    <property type="match status" value="1"/>
</dbReference>
<dbReference type="Gene3D" id="3.90.1750.20">
    <property type="entry name" value="Putative Large Serine Recombinase, Chain B, Domain 2"/>
    <property type="match status" value="1"/>
</dbReference>
<dbReference type="Proteomes" id="UP000178091">
    <property type="component" value="Unassembled WGS sequence"/>
</dbReference>
<dbReference type="Pfam" id="PF07508">
    <property type="entry name" value="Recombinase"/>
    <property type="match status" value="1"/>
</dbReference>
<accession>A0A1F4XTW2</accession>
<evidence type="ECO:0000313" key="3">
    <source>
        <dbReference type="EMBL" id="OGC85125.1"/>
    </source>
</evidence>
<dbReference type="GO" id="GO:0003677">
    <property type="term" value="F:DNA binding"/>
    <property type="evidence" value="ECO:0007669"/>
    <property type="project" value="InterPro"/>
</dbReference>
<name>A0A1F4XTW2_9BACT</name>
<evidence type="ECO:0000259" key="1">
    <source>
        <dbReference type="PROSITE" id="PS51736"/>
    </source>
</evidence>
<feature type="domain" description="Resolvase/invertase-type recombinase catalytic" evidence="1">
    <location>
        <begin position="13"/>
        <end position="162"/>
    </location>
</feature>
<dbReference type="EMBL" id="MEWW01000003">
    <property type="protein sequence ID" value="OGC85125.1"/>
    <property type="molecule type" value="Genomic_DNA"/>
</dbReference>
<dbReference type="PANTHER" id="PTHR30461">
    <property type="entry name" value="DNA-INVERTASE FROM LAMBDOID PROPHAGE"/>
    <property type="match status" value="1"/>
</dbReference>
<dbReference type="PANTHER" id="PTHR30461:SF23">
    <property type="entry name" value="DNA RECOMBINASE-RELATED"/>
    <property type="match status" value="1"/>
</dbReference>
<dbReference type="PROSITE" id="PS51737">
    <property type="entry name" value="RECOMBINASE_DNA_BIND"/>
    <property type="match status" value="1"/>
</dbReference>
<dbReference type="Gene3D" id="3.40.50.1390">
    <property type="entry name" value="Resolvase, N-terminal catalytic domain"/>
    <property type="match status" value="1"/>
</dbReference>
<sequence length="581" mass="67206">MTTPTGITAGPRLIAYYGRVSTSLQEDQKTIDNQWMELNELAEKLYGKDGYIVVRKYADEGWSGDILARPYLDQLRQDARAGLWDIVFIYDPDRLARRYSYQELVLDELREAGKEVHFKTRQAPKDPMEKILYGVHGLFSEYERMKIAERFRIGKLRKARSGHIVLSDALYGYTLVRKQGKPADADFIETHYIINEVEARVVRMIFDWVGNHKLSLRKIVRRLQELGIRPRKSKRGVWNTSTLSSMLRNETHIGKGHYGASYATVPKKPFKKERYQKVRKTSRQMKPKEEWIIIPTPALLEGEEGKALFERVQRQLRDNYETSKRNKKNHYLLAERLRCSCGCTRTGEGPQKGKYLYYRCSNRVKNHPLPPTCFEKGISVPIADEKIWGKLTQLMSSKELILQQVERWATQNKNEAKTSLVNTDTLRKEISKLKKQETRYDEAYGKGVFTLAKLQELVKPVKDKVAELESQIVQDRSADKGQGDNSTLLPSEVEMLKPSNPRLLNDLSFEQKREIVLDVIDGIVGVPGKLTVSGFIPVMLVSPYQYDFSFRHEGSSITTYVKLKTSDRYCRTPERRKVHPF</sequence>
<feature type="domain" description="Recombinase" evidence="2">
    <location>
        <begin position="170"/>
        <end position="315"/>
    </location>
</feature>
<dbReference type="PROSITE" id="PS51736">
    <property type="entry name" value="RECOMBINASES_3"/>
    <property type="match status" value="1"/>
</dbReference>
<dbReference type="InterPro" id="IPR006119">
    <property type="entry name" value="Resolv_N"/>
</dbReference>
<comment type="caution">
    <text evidence="3">The sequence shown here is derived from an EMBL/GenBank/DDBJ whole genome shotgun (WGS) entry which is preliminary data.</text>
</comment>
<organism evidence="3 4">
    <name type="scientific">Candidatus Adlerbacteria bacterium RIFCSPHIGHO2_12_FULL_53_18</name>
    <dbReference type="NCBI Taxonomy" id="1797242"/>
    <lineage>
        <taxon>Bacteria</taxon>
        <taxon>Candidatus Adleribacteriota</taxon>
    </lineage>
</organism>
<evidence type="ECO:0000259" key="2">
    <source>
        <dbReference type="PROSITE" id="PS51737"/>
    </source>
</evidence>
<dbReference type="CDD" id="cd00338">
    <property type="entry name" value="Ser_Recombinase"/>
    <property type="match status" value="1"/>
</dbReference>
<dbReference type="SUPFAM" id="SSF53041">
    <property type="entry name" value="Resolvase-like"/>
    <property type="match status" value="1"/>
</dbReference>
<dbReference type="Pfam" id="PF00239">
    <property type="entry name" value="Resolvase"/>
    <property type="match status" value="1"/>
</dbReference>
<evidence type="ECO:0008006" key="5">
    <source>
        <dbReference type="Google" id="ProtNLM"/>
    </source>
</evidence>